<sequence>MAEFDDVGEKPNGVFVERNPDQKLTLYGVLRRVVAEIFFPDPGSGYGSGSLFRRIKGSLAENVPLLRDASKNTGRDLLLWTRRGTPLRALLVVSVGTITLLALTGLFIFMLFFLAATVNAIVISLLMSLAAAGGFLALFFAFMTAIYIGALSVAVFVISTVTISTIIAVVITTGWIGFFWTVWLVTKKSVSLGKSSLTVTGSALSAYSSARRARRYHGTDKISA</sequence>
<dbReference type="AlphaFoldDB" id="A0A2R6Q1K6"/>
<dbReference type="OrthoDB" id="1925129at2759"/>
<accession>A0A2R6Q1K6</accession>
<evidence type="ECO:0000313" key="2">
    <source>
        <dbReference type="EMBL" id="PSS00283.1"/>
    </source>
</evidence>
<gene>
    <name evidence="2" type="ORF">CEY00_Acc24251</name>
</gene>
<dbReference type="OMA" id="LCLTGVY"/>
<keyword evidence="1" id="KW-1133">Transmembrane helix</keyword>
<dbReference type="InParanoid" id="A0A2R6Q1K6"/>
<dbReference type="STRING" id="1590841.A0A2R6Q1K6"/>
<keyword evidence="3" id="KW-1185">Reference proteome</keyword>
<dbReference type="EMBL" id="NKQK01000021">
    <property type="protein sequence ID" value="PSS00283.1"/>
    <property type="molecule type" value="Genomic_DNA"/>
</dbReference>
<dbReference type="Gramene" id="PSS00283">
    <property type="protein sequence ID" value="PSS00283"/>
    <property type="gene ID" value="CEY00_Acc24251"/>
</dbReference>
<protein>
    <submittedName>
        <fullName evidence="2">Uncharacterized protein</fullName>
    </submittedName>
</protein>
<feature type="transmembrane region" description="Helical" evidence="1">
    <location>
        <begin position="154"/>
        <end position="185"/>
    </location>
</feature>
<organism evidence="2 3">
    <name type="scientific">Actinidia chinensis var. chinensis</name>
    <name type="common">Chinese soft-hair kiwi</name>
    <dbReference type="NCBI Taxonomy" id="1590841"/>
    <lineage>
        <taxon>Eukaryota</taxon>
        <taxon>Viridiplantae</taxon>
        <taxon>Streptophyta</taxon>
        <taxon>Embryophyta</taxon>
        <taxon>Tracheophyta</taxon>
        <taxon>Spermatophyta</taxon>
        <taxon>Magnoliopsida</taxon>
        <taxon>eudicotyledons</taxon>
        <taxon>Gunneridae</taxon>
        <taxon>Pentapetalae</taxon>
        <taxon>asterids</taxon>
        <taxon>Ericales</taxon>
        <taxon>Actinidiaceae</taxon>
        <taxon>Actinidia</taxon>
    </lineage>
</organism>
<feature type="transmembrane region" description="Helical" evidence="1">
    <location>
        <begin position="89"/>
        <end position="114"/>
    </location>
</feature>
<reference evidence="2 3" key="1">
    <citation type="submission" date="2017-07" db="EMBL/GenBank/DDBJ databases">
        <title>An improved, manually edited Actinidia chinensis var. chinensis (kiwifruit) genome highlights the challenges associated with draft genomes and gene prediction in plants.</title>
        <authorList>
            <person name="Pilkington S."/>
            <person name="Crowhurst R."/>
            <person name="Hilario E."/>
            <person name="Nardozza S."/>
            <person name="Fraser L."/>
            <person name="Peng Y."/>
            <person name="Gunaseelan K."/>
            <person name="Simpson R."/>
            <person name="Tahir J."/>
            <person name="Deroles S."/>
            <person name="Templeton K."/>
            <person name="Luo Z."/>
            <person name="Davy M."/>
            <person name="Cheng C."/>
            <person name="Mcneilage M."/>
            <person name="Scaglione D."/>
            <person name="Liu Y."/>
            <person name="Zhang Q."/>
            <person name="Datson P."/>
            <person name="De Silva N."/>
            <person name="Gardiner S."/>
            <person name="Bassett H."/>
            <person name="Chagne D."/>
            <person name="Mccallum J."/>
            <person name="Dzierzon H."/>
            <person name="Deng C."/>
            <person name="Wang Y.-Y."/>
            <person name="Barron N."/>
            <person name="Manako K."/>
            <person name="Bowen J."/>
            <person name="Foster T."/>
            <person name="Erridge Z."/>
            <person name="Tiffin H."/>
            <person name="Waite C."/>
            <person name="Davies K."/>
            <person name="Grierson E."/>
            <person name="Laing W."/>
            <person name="Kirk R."/>
            <person name="Chen X."/>
            <person name="Wood M."/>
            <person name="Montefiori M."/>
            <person name="Brummell D."/>
            <person name="Schwinn K."/>
            <person name="Catanach A."/>
            <person name="Fullerton C."/>
            <person name="Li D."/>
            <person name="Meiyalaghan S."/>
            <person name="Nieuwenhuizen N."/>
            <person name="Read N."/>
            <person name="Prakash R."/>
            <person name="Hunter D."/>
            <person name="Zhang H."/>
            <person name="Mckenzie M."/>
            <person name="Knabel M."/>
            <person name="Harris A."/>
            <person name="Allan A."/>
            <person name="Chen A."/>
            <person name="Janssen B."/>
            <person name="Plunkett B."/>
            <person name="Dwamena C."/>
            <person name="Voogd C."/>
            <person name="Leif D."/>
            <person name="Lafferty D."/>
            <person name="Souleyre E."/>
            <person name="Varkonyi-Gasic E."/>
            <person name="Gambi F."/>
            <person name="Hanley J."/>
            <person name="Yao J.-L."/>
            <person name="Cheung J."/>
            <person name="David K."/>
            <person name="Warren B."/>
            <person name="Marsh K."/>
            <person name="Snowden K."/>
            <person name="Lin-Wang K."/>
            <person name="Brian L."/>
            <person name="Martinez-Sanchez M."/>
            <person name="Wang M."/>
            <person name="Ileperuma N."/>
            <person name="Macnee N."/>
            <person name="Campin R."/>
            <person name="Mcatee P."/>
            <person name="Drummond R."/>
            <person name="Espley R."/>
            <person name="Ireland H."/>
            <person name="Wu R."/>
            <person name="Atkinson R."/>
            <person name="Karunairetnam S."/>
            <person name="Bulley S."/>
            <person name="Chunkath S."/>
            <person name="Hanley Z."/>
            <person name="Storey R."/>
            <person name="Thrimawithana A."/>
            <person name="Thomson S."/>
            <person name="David C."/>
            <person name="Testolin R."/>
        </authorList>
    </citation>
    <scope>NUCLEOTIDE SEQUENCE [LARGE SCALE GENOMIC DNA]</scope>
    <source>
        <strain evidence="3">cv. Red5</strain>
        <tissue evidence="2">Young leaf</tissue>
    </source>
</reference>
<name>A0A2R6Q1K6_ACTCC</name>
<evidence type="ECO:0000256" key="1">
    <source>
        <dbReference type="SAM" id="Phobius"/>
    </source>
</evidence>
<dbReference type="PANTHER" id="PTHR35508:SF1">
    <property type="entry name" value="VOLTAGE-DEPENDENT L-TYPE CALCIUM CHANNEL SUBUNIT"/>
    <property type="match status" value="1"/>
</dbReference>
<proteinExistence type="predicted"/>
<reference evidence="3" key="2">
    <citation type="journal article" date="2018" name="BMC Genomics">
        <title>A manually annotated Actinidia chinensis var. chinensis (kiwifruit) genome highlights the challenges associated with draft genomes and gene prediction in plants.</title>
        <authorList>
            <person name="Pilkington S.M."/>
            <person name="Crowhurst R."/>
            <person name="Hilario E."/>
            <person name="Nardozza S."/>
            <person name="Fraser L."/>
            <person name="Peng Y."/>
            <person name="Gunaseelan K."/>
            <person name="Simpson R."/>
            <person name="Tahir J."/>
            <person name="Deroles S.C."/>
            <person name="Templeton K."/>
            <person name="Luo Z."/>
            <person name="Davy M."/>
            <person name="Cheng C."/>
            <person name="McNeilage M."/>
            <person name="Scaglione D."/>
            <person name="Liu Y."/>
            <person name="Zhang Q."/>
            <person name="Datson P."/>
            <person name="De Silva N."/>
            <person name="Gardiner S.E."/>
            <person name="Bassett H."/>
            <person name="Chagne D."/>
            <person name="McCallum J."/>
            <person name="Dzierzon H."/>
            <person name="Deng C."/>
            <person name="Wang Y.Y."/>
            <person name="Barron L."/>
            <person name="Manako K."/>
            <person name="Bowen J."/>
            <person name="Foster T.M."/>
            <person name="Erridge Z.A."/>
            <person name="Tiffin H."/>
            <person name="Waite C.N."/>
            <person name="Davies K.M."/>
            <person name="Grierson E.P."/>
            <person name="Laing W.A."/>
            <person name="Kirk R."/>
            <person name="Chen X."/>
            <person name="Wood M."/>
            <person name="Montefiori M."/>
            <person name="Brummell D.A."/>
            <person name="Schwinn K.E."/>
            <person name="Catanach A."/>
            <person name="Fullerton C."/>
            <person name="Li D."/>
            <person name="Meiyalaghan S."/>
            <person name="Nieuwenhuizen N."/>
            <person name="Read N."/>
            <person name="Prakash R."/>
            <person name="Hunter D."/>
            <person name="Zhang H."/>
            <person name="McKenzie M."/>
            <person name="Knabel M."/>
            <person name="Harris A."/>
            <person name="Allan A.C."/>
            <person name="Gleave A."/>
            <person name="Chen A."/>
            <person name="Janssen B.J."/>
            <person name="Plunkett B."/>
            <person name="Ampomah-Dwamena C."/>
            <person name="Voogd C."/>
            <person name="Leif D."/>
            <person name="Lafferty D."/>
            <person name="Souleyre E.J.F."/>
            <person name="Varkonyi-Gasic E."/>
            <person name="Gambi F."/>
            <person name="Hanley J."/>
            <person name="Yao J.L."/>
            <person name="Cheung J."/>
            <person name="David K.M."/>
            <person name="Warren B."/>
            <person name="Marsh K."/>
            <person name="Snowden K.C."/>
            <person name="Lin-Wang K."/>
            <person name="Brian L."/>
            <person name="Martinez-Sanchez M."/>
            <person name="Wang M."/>
            <person name="Ileperuma N."/>
            <person name="Macnee N."/>
            <person name="Campin R."/>
            <person name="McAtee P."/>
            <person name="Drummond R.S.M."/>
            <person name="Espley R.V."/>
            <person name="Ireland H.S."/>
            <person name="Wu R."/>
            <person name="Atkinson R.G."/>
            <person name="Karunairetnam S."/>
            <person name="Bulley S."/>
            <person name="Chunkath S."/>
            <person name="Hanley Z."/>
            <person name="Storey R."/>
            <person name="Thrimawithana A.H."/>
            <person name="Thomson S."/>
            <person name="David C."/>
            <person name="Testolin R."/>
            <person name="Huang H."/>
            <person name="Hellens R.P."/>
            <person name="Schaffer R.J."/>
        </authorList>
    </citation>
    <scope>NUCLEOTIDE SEQUENCE [LARGE SCALE GENOMIC DNA]</scope>
    <source>
        <strain evidence="3">cv. Red5</strain>
    </source>
</reference>
<feature type="transmembrane region" description="Helical" evidence="1">
    <location>
        <begin position="121"/>
        <end position="148"/>
    </location>
</feature>
<dbReference type="FunCoup" id="A0A2R6Q1K6">
    <property type="interactions" value="2931"/>
</dbReference>
<keyword evidence="1" id="KW-0472">Membrane</keyword>
<dbReference type="Proteomes" id="UP000241394">
    <property type="component" value="Chromosome LG21"/>
</dbReference>
<evidence type="ECO:0000313" key="3">
    <source>
        <dbReference type="Proteomes" id="UP000241394"/>
    </source>
</evidence>
<dbReference type="PANTHER" id="PTHR35508">
    <property type="entry name" value="VOLTAGE-DEPENDENT L-TYPE CALCIUM CHANNEL SUBUNIT"/>
    <property type="match status" value="1"/>
</dbReference>
<comment type="caution">
    <text evidence="2">The sequence shown here is derived from an EMBL/GenBank/DDBJ whole genome shotgun (WGS) entry which is preliminary data.</text>
</comment>
<keyword evidence="1" id="KW-0812">Transmembrane</keyword>